<feature type="non-terminal residue" evidence="2">
    <location>
        <position position="117"/>
    </location>
</feature>
<dbReference type="GO" id="GO:0071897">
    <property type="term" value="P:DNA biosynthetic process"/>
    <property type="evidence" value="ECO:0007669"/>
    <property type="project" value="UniProtKB-ARBA"/>
</dbReference>
<dbReference type="InterPro" id="IPR050951">
    <property type="entry name" value="Retrovirus_Pol_polyprotein"/>
</dbReference>
<dbReference type="AlphaFoldDB" id="A0A4Y2HUE4"/>
<reference evidence="2 3" key="1">
    <citation type="journal article" date="2019" name="Sci. Rep.">
        <title>Orb-weaving spider Araneus ventricosus genome elucidates the spidroin gene catalogue.</title>
        <authorList>
            <person name="Kono N."/>
            <person name="Nakamura H."/>
            <person name="Ohtoshi R."/>
            <person name="Moran D.A.P."/>
            <person name="Shinohara A."/>
            <person name="Yoshida Y."/>
            <person name="Fujiwara M."/>
            <person name="Mori M."/>
            <person name="Tomita M."/>
            <person name="Arakawa K."/>
        </authorList>
    </citation>
    <scope>NUCLEOTIDE SEQUENCE [LARGE SCALE GENOMIC DNA]</scope>
</reference>
<dbReference type="PANTHER" id="PTHR37984:SF5">
    <property type="entry name" value="PROTEIN NYNRIN-LIKE"/>
    <property type="match status" value="1"/>
</dbReference>
<dbReference type="Gene3D" id="3.10.10.10">
    <property type="entry name" value="HIV Type 1 Reverse Transcriptase, subunit A, domain 1"/>
    <property type="match status" value="1"/>
</dbReference>
<protein>
    <recommendedName>
        <fullName evidence="1">Reverse transcriptase domain-containing protein</fullName>
    </recommendedName>
</protein>
<dbReference type="Proteomes" id="UP000499080">
    <property type="component" value="Unassembled WGS sequence"/>
</dbReference>
<dbReference type="PANTHER" id="PTHR37984">
    <property type="entry name" value="PROTEIN CBG26694"/>
    <property type="match status" value="1"/>
</dbReference>
<evidence type="ECO:0000313" key="2">
    <source>
        <dbReference type="EMBL" id="GBM69077.1"/>
    </source>
</evidence>
<dbReference type="InterPro" id="IPR043128">
    <property type="entry name" value="Rev_trsase/Diguanyl_cyclase"/>
</dbReference>
<dbReference type="SUPFAM" id="SSF56672">
    <property type="entry name" value="DNA/RNA polymerases"/>
    <property type="match status" value="1"/>
</dbReference>
<dbReference type="InterPro" id="IPR000477">
    <property type="entry name" value="RT_dom"/>
</dbReference>
<dbReference type="OrthoDB" id="6512428at2759"/>
<accession>A0A4Y2HUE4</accession>
<dbReference type="EMBL" id="BGPR01002176">
    <property type="protein sequence ID" value="GBM69077.1"/>
    <property type="molecule type" value="Genomic_DNA"/>
</dbReference>
<dbReference type="Gene3D" id="3.30.70.270">
    <property type="match status" value="1"/>
</dbReference>
<organism evidence="2 3">
    <name type="scientific">Araneus ventricosus</name>
    <name type="common">Orbweaver spider</name>
    <name type="synonym">Epeira ventricosa</name>
    <dbReference type="NCBI Taxonomy" id="182803"/>
    <lineage>
        <taxon>Eukaryota</taxon>
        <taxon>Metazoa</taxon>
        <taxon>Ecdysozoa</taxon>
        <taxon>Arthropoda</taxon>
        <taxon>Chelicerata</taxon>
        <taxon>Arachnida</taxon>
        <taxon>Araneae</taxon>
        <taxon>Araneomorphae</taxon>
        <taxon>Entelegynae</taxon>
        <taxon>Araneoidea</taxon>
        <taxon>Araneidae</taxon>
        <taxon>Araneus</taxon>
    </lineage>
</organism>
<name>A0A4Y2HUE4_ARAVE</name>
<proteinExistence type="predicted"/>
<dbReference type="InterPro" id="IPR043502">
    <property type="entry name" value="DNA/RNA_pol_sf"/>
</dbReference>
<dbReference type="Pfam" id="PF00078">
    <property type="entry name" value="RVT_1"/>
    <property type="match status" value="1"/>
</dbReference>
<feature type="domain" description="Reverse transcriptase" evidence="1">
    <location>
        <begin position="28"/>
        <end position="117"/>
    </location>
</feature>
<sequence>MEGMNENLNQELFQSPLAIEVLKWTKFSVKEDSDYITLTTFIIPFGRFKLKSLPFGISSAPEVLQKRIRECLRGLNGVVGLMDEFMVYGETEKKHDERLYQVLQRLQDSGCTVNAQK</sequence>
<keyword evidence="3" id="KW-1185">Reference proteome</keyword>
<evidence type="ECO:0000259" key="1">
    <source>
        <dbReference type="Pfam" id="PF00078"/>
    </source>
</evidence>
<gene>
    <name evidence="2" type="ORF">AVEN_181461_1</name>
</gene>
<evidence type="ECO:0000313" key="3">
    <source>
        <dbReference type="Proteomes" id="UP000499080"/>
    </source>
</evidence>
<comment type="caution">
    <text evidence="2">The sequence shown here is derived from an EMBL/GenBank/DDBJ whole genome shotgun (WGS) entry which is preliminary data.</text>
</comment>